<feature type="transmembrane region" description="Helical" evidence="1">
    <location>
        <begin position="20"/>
        <end position="39"/>
    </location>
</feature>
<keyword evidence="1" id="KW-0812">Transmembrane</keyword>
<dbReference type="EMBL" id="WMBQ01000001">
    <property type="protein sequence ID" value="MTD92917.1"/>
    <property type="molecule type" value="Genomic_DNA"/>
</dbReference>
<name>A0A6I3KGP3_9HYPH</name>
<proteinExistence type="predicted"/>
<organism evidence="2 3">
    <name type="scientific">Hyphomicrobium album</name>
    <dbReference type="NCBI Taxonomy" id="2665159"/>
    <lineage>
        <taxon>Bacteria</taxon>
        <taxon>Pseudomonadati</taxon>
        <taxon>Pseudomonadota</taxon>
        <taxon>Alphaproteobacteria</taxon>
        <taxon>Hyphomicrobiales</taxon>
        <taxon>Hyphomicrobiaceae</taxon>
        <taxon>Hyphomicrobium</taxon>
    </lineage>
</organism>
<evidence type="ECO:0000313" key="3">
    <source>
        <dbReference type="Proteomes" id="UP000440694"/>
    </source>
</evidence>
<reference evidence="2 3" key="1">
    <citation type="submission" date="2019-11" db="EMBL/GenBank/DDBJ databases">
        <title>Identification of a novel strain.</title>
        <authorList>
            <person name="Xu Q."/>
            <person name="Wang G."/>
        </authorList>
    </citation>
    <scope>NUCLEOTIDE SEQUENCE [LARGE SCALE GENOMIC DNA]</scope>
    <source>
        <strain evidence="3">xq</strain>
    </source>
</reference>
<gene>
    <name evidence="2" type="ORF">GIW81_01055</name>
</gene>
<keyword evidence="1" id="KW-0472">Membrane</keyword>
<evidence type="ECO:0000313" key="2">
    <source>
        <dbReference type="EMBL" id="MTD92917.1"/>
    </source>
</evidence>
<keyword evidence="3" id="KW-1185">Reference proteome</keyword>
<keyword evidence="1" id="KW-1133">Transmembrane helix</keyword>
<sequence length="136" mass="14368">MTRPSCPALLRTVKTIVKHIMIAALFAVAMLGGAELPILHAPQFAEAHAFVHAHMHDADALTEQADAHDHGDTQQPSSDQGCTHVHAHCCAATAILATAAVAPAASVPGQLRLERNGALRYGQLSHPPLRPPRMTA</sequence>
<comment type="caution">
    <text evidence="2">The sequence shown here is derived from an EMBL/GenBank/DDBJ whole genome shotgun (WGS) entry which is preliminary data.</text>
</comment>
<dbReference type="Proteomes" id="UP000440694">
    <property type="component" value="Unassembled WGS sequence"/>
</dbReference>
<evidence type="ECO:0000256" key="1">
    <source>
        <dbReference type="SAM" id="Phobius"/>
    </source>
</evidence>
<protein>
    <submittedName>
        <fullName evidence="2">Uncharacterized protein</fullName>
    </submittedName>
</protein>
<accession>A0A6I3KGP3</accession>
<dbReference type="AlphaFoldDB" id="A0A6I3KGP3"/>
<dbReference type="RefSeq" id="WP_154737507.1">
    <property type="nucleotide sequence ID" value="NZ_WMBQ01000001.1"/>
</dbReference>